<evidence type="ECO:0000256" key="4">
    <source>
        <dbReference type="ARBA" id="ARBA00022692"/>
    </source>
</evidence>
<dbReference type="GO" id="GO:0140911">
    <property type="term" value="F:pore-forming activity"/>
    <property type="evidence" value="ECO:0007669"/>
    <property type="project" value="InterPro"/>
</dbReference>
<dbReference type="InterPro" id="IPR004254">
    <property type="entry name" value="AdipoR/HlyIII-related"/>
</dbReference>
<geneLocation type="plasmid" evidence="9 10">
    <name>pFA5</name>
</geneLocation>
<feature type="transmembrane region" description="Helical" evidence="8">
    <location>
        <begin position="78"/>
        <end position="99"/>
    </location>
</feature>
<feature type="binding site" evidence="7">
    <location>
        <position position="64"/>
    </location>
    <ligand>
        <name>Zn(2+)</name>
        <dbReference type="ChEBI" id="CHEBI:29105"/>
    </ligand>
</feature>
<feature type="transmembrane region" description="Helical" evidence="8">
    <location>
        <begin position="187"/>
        <end position="208"/>
    </location>
</feature>
<feature type="binding site" evidence="7">
    <location>
        <position position="186"/>
    </location>
    <ligand>
        <name>Zn(2+)</name>
        <dbReference type="ChEBI" id="CHEBI:29105"/>
    </ligand>
</feature>
<feature type="transmembrane region" description="Helical" evidence="8">
    <location>
        <begin position="105"/>
        <end position="124"/>
    </location>
</feature>
<feature type="binding site" evidence="7">
    <location>
        <position position="190"/>
    </location>
    <ligand>
        <name>Zn(2+)</name>
        <dbReference type="ChEBI" id="CHEBI:29105"/>
    </ligand>
</feature>
<keyword evidence="5 8" id="KW-1133">Transmembrane helix</keyword>
<name>A0AAU9CX87_9BACT</name>
<feature type="transmembrane region" description="Helical" evidence="8">
    <location>
        <begin position="44"/>
        <end position="66"/>
    </location>
</feature>
<comment type="similarity">
    <text evidence="2">Belongs to the UPF0073 (Hly-III) family.</text>
</comment>
<dbReference type="Proteomes" id="UP001348817">
    <property type="component" value="Plasmid pFA5"/>
</dbReference>
<keyword evidence="7" id="KW-0479">Metal-binding</keyword>
<evidence type="ECO:0000256" key="6">
    <source>
        <dbReference type="ARBA" id="ARBA00023136"/>
    </source>
</evidence>
<accession>A0AAU9CX87</accession>
<dbReference type="NCBIfam" id="TIGR01065">
    <property type="entry name" value="hlyIII"/>
    <property type="match status" value="1"/>
</dbReference>
<evidence type="ECO:0000256" key="1">
    <source>
        <dbReference type="ARBA" id="ARBA00004651"/>
    </source>
</evidence>
<comment type="subcellular location">
    <subcellularLocation>
        <location evidence="1">Cell membrane</location>
        <topology evidence="1">Multi-pass membrane protein</topology>
    </subcellularLocation>
</comment>
<evidence type="ECO:0000313" key="9">
    <source>
        <dbReference type="EMBL" id="BDD12558.1"/>
    </source>
</evidence>
<feature type="transmembrane region" description="Helical" evidence="8">
    <location>
        <begin position="160"/>
        <end position="178"/>
    </location>
</feature>
<evidence type="ECO:0000256" key="3">
    <source>
        <dbReference type="ARBA" id="ARBA00022475"/>
    </source>
</evidence>
<feature type="transmembrane region" description="Helical" evidence="8">
    <location>
        <begin position="136"/>
        <end position="154"/>
    </location>
</feature>
<sequence>MKEVRPYTENEEIANGLTHALGIVLGIVGTVALCLKSSSGVEWVAALVYGVSLVALYSASTTYHLVKPPKRKAIFKKFDHAGIYVLIAGTYTPFLLLNIDSGRGLIVLGVLWLSALAGILYKFFFIHKMKKFSTVLYLLMGWVPAITFPTLYEVVGPDGVFWIVAGGVLYSSGVIFYADKVRPYRHAIWHVFVLMASIAHFIAIYAYSFPNSVR</sequence>
<dbReference type="PANTHER" id="PTHR20855:SF3">
    <property type="entry name" value="LD03007P"/>
    <property type="match status" value="1"/>
</dbReference>
<dbReference type="Pfam" id="PF03006">
    <property type="entry name" value="HlyIII"/>
    <property type="match status" value="1"/>
</dbReference>
<dbReference type="GO" id="GO:0046872">
    <property type="term" value="F:metal ion binding"/>
    <property type="evidence" value="ECO:0007669"/>
    <property type="project" value="UniProtKB-KW"/>
</dbReference>
<keyword evidence="7" id="KW-0862">Zinc</keyword>
<evidence type="ECO:0000256" key="2">
    <source>
        <dbReference type="ARBA" id="ARBA00008488"/>
    </source>
</evidence>
<dbReference type="RefSeq" id="WP_338395877.1">
    <property type="nucleotide sequence ID" value="NZ_AP025319.1"/>
</dbReference>
<organism evidence="9 10">
    <name type="scientific">Fulvitalea axinellae</name>
    <dbReference type="NCBI Taxonomy" id="1182444"/>
    <lineage>
        <taxon>Bacteria</taxon>
        <taxon>Pseudomonadati</taxon>
        <taxon>Bacteroidota</taxon>
        <taxon>Cytophagia</taxon>
        <taxon>Cytophagales</taxon>
        <taxon>Persicobacteraceae</taxon>
        <taxon>Fulvitalea</taxon>
    </lineage>
</organism>
<dbReference type="AlphaFoldDB" id="A0AAU9CX87"/>
<protein>
    <submittedName>
        <fullName evidence="9">Hemolysin III family protein</fullName>
    </submittedName>
</protein>
<keyword evidence="9" id="KW-0614">Plasmid</keyword>
<keyword evidence="4 8" id="KW-0812">Transmembrane</keyword>
<proteinExistence type="inferred from homology"/>
<evidence type="ECO:0000256" key="5">
    <source>
        <dbReference type="ARBA" id="ARBA00022989"/>
    </source>
</evidence>
<evidence type="ECO:0000256" key="8">
    <source>
        <dbReference type="SAM" id="Phobius"/>
    </source>
</evidence>
<dbReference type="InterPro" id="IPR005744">
    <property type="entry name" value="Hy-lIII"/>
</dbReference>
<dbReference type="GO" id="GO:0005886">
    <property type="term" value="C:plasma membrane"/>
    <property type="evidence" value="ECO:0007669"/>
    <property type="project" value="UniProtKB-SubCell"/>
</dbReference>
<evidence type="ECO:0000313" key="10">
    <source>
        <dbReference type="Proteomes" id="UP001348817"/>
    </source>
</evidence>
<dbReference type="PANTHER" id="PTHR20855">
    <property type="entry name" value="ADIPOR/PROGESTIN RECEPTOR-RELATED"/>
    <property type="match status" value="1"/>
</dbReference>
<keyword evidence="6 8" id="KW-0472">Membrane</keyword>
<keyword evidence="3" id="KW-1003">Cell membrane</keyword>
<dbReference type="KEGG" id="fax:FUAX_49900"/>
<evidence type="ECO:0000256" key="7">
    <source>
        <dbReference type="PIRSR" id="PIRSR604254-1"/>
    </source>
</evidence>
<gene>
    <name evidence="9" type="primary">yqfA</name>
    <name evidence="9" type="ORF">FUAX_49900</name>
</gene>
<keyword evidence="10" id="KW-1185">Reference proteome</keyword>
<feature type="transmembrane region" description="Helical" evidence="8">
    <location>
        <begin position="20"/>
        <end position="38"/>
    </location>
</feature>
<reference evidence="9 10" key="1">
    <citation type="submission" date="2021-12" db="EMBL/GenBank/DDBJ databases">
        <title>Genome sequencing of bacteria with rrn-lacking chromosome and rrn-plasmid.</title>
        <authorList>
            <person name="Anda M."/>
            <person name="Iwasaki W."/>
        </authorList>
    </citation>
    <scope>NUCLEOTIDE SEQUENCE [LARGE SCALE GENOMIC DNA]</scope>
    <source>
        <strain evidence="9 10">DSM 100852</strain>
        <plasmid evidence="9 10">pFA5</plasmid>
    </source>
</reference>
<dbReference type="EMBL" id="AP025319">
    <property type="protein sequence ID" value="BDD12558.1"/>
    <property type="molecule type" value="Genomic_DNA"/>
</dbReference>